<dbReference type="GO" id="GO:0006998">
    <property type="term" value="P:nuclear envelope organization"/>
    <property type="evidence" value="ECO:0007669"/>
    <property type="project" value="TreeGrafter"/>
</dbReference>
<dbReference type="GO" id="GO:0090435">
    <property type="term" value="P:protein localization to nuclear envelope"/>
    <property type="evidence" value="ECO:0007669"/>
    <property type="project" value="TreeGrafter"/>
</dbReference>
<evidence type="ECO:0000313" key="5">
    <source>
        <dbReference type="Proteomes" id="UP000663882"/>
    </source>
</evidence>
<dbReference type="InterPro" id="IPR039008">
    <property type="entry name" value="IF_rod_dom"/>
</dbReference>
<protein>
    <recommendedName>
        <fullName evidence="3">LTD domain-containing protein</fullName>
    </recommendedName>
</protein>
<proteinExistence type="predicted"/>
<dbReference type="Gene3D" id="2.60.40.1260">
    <property type="entry name" value="Lamin Tail domain"/>
    <property type="match status" value="1"/>
</dbReference>
<dbReference type="AlphaFoldDB" id="A0A814FGX6"/>
<dbReference type="EMBL" id="CAJNOO010000566">
    <property type="protein sequence ID" value="CAF0979880.1"/>
    <property type="molecule type" value="Genomic_DNA"/>
</dbReference>
<dbReference type="GO" id="GO:0005882">
    <property type="term" value="C:intermediate filament"/>
    <property type="evidence" value="ECO:0007669"/>
    <property type="project" value="UniProtKB-KW"/>
</dbReference>
<dbReference type="PROSITE" id="PS51841">
    <property type="entry name" value="LTD"/>
    <property type="match status" value="1"/>
</dbReference>
<dbReference type="SUPFAM" id="SSF74853">
    <property type="entry name" value="Lamin A/C globular tail domain"/>
    <property type="match status" value="1"/>
</dbReference>
<dbReference type="PANTHER" id="PTHR45721:SF12">
    <property type="entry name" value="INTERMEDIATE FILAMENT PROTEIN IFA-1"/>
    <property type="match status" value="1"/>
</dbReference>
<accession>A0A814FGX6</accession>
<keyword evidence="1" id="KW-0403">Intermediate filament</keyword>
<dbReference type="Proteomes" id="UP000663882">
    <property type="component" value="Unassembled WGS sequence"/>
</dbReference>
<dbReference type="Pfam" id="PF00038">
    <property type="entry name" value="Filament"/>
    <property type="match status" value="1"/>
</dbReference>
<comment type="caution">
    <text evidence="4">The sequence shown here is derived from an EMBL/GenBank/DDBJ whole genome shotgun (WGS) entry which is preliminary data.</text>
</comment>
<dbReference type="GO" id="GO:0051664">
    <property type="term" value="P:nuclear pore localization"/>
    <property type="evidence" value="ECO:0007669"/>
    <property type="project" value="TreeGrafter"/>
</dbReference>
<organism evidence="4 5">
    <name type="scientific">Rotaria sordida</name>
    <dbReference type="NCBI Taxonomy" id="392033"/>
    <lineage>
        <taxon>Eukaryota</taxon>
        <taxon>Metazoa</taxon>
        <taxon>Spiralia</taxon>
        <taxon>Gnathifera</taxon>
        <taxon>Rotifera</taxon>
        <taxon>Eurotatoria</taxon>
        <taxon>Bdelloidea</taxon>
        <taxon>Philodinida</taxon>
        <taxon>Philodinidae</taxon>
        <taxon>Rotaria</taxon>
    </lineage>
</organism>
<evidence type="ECO:0000313" key="4">
    <source>
        <dbReference type="EMBL" id="CAF0979880.1"/>
    </source>
</evidence>
<dbReference type="Pfam" id="PF00932">
    <property type="entry name" value="LTD"/>
    <property type="match status" value="1"/>
</dbReference>
<dbReference type="PANTHER" id="PTHR45721">
    <property type="entry name" value="LAMIN DM0-RELATED"/>
    <property type="match status" value="1"/>
</dbReference>
<sequence length="516" mass="60376">MSSDSRIVIMDENKKNENIVATYHRRDVQFDSAPSYTSSLVVHLRQLQQDFQTQHQHEKHALNELNERLRHFIDRVQHLEAQNAKYITQIVNFRRARSDFSGADIEWNERYLHLQSDLIAASHGSIDFGLEIEMYQLQTAIYQQLIGLEHEWKDERRSKLEQELNQSSLTLNSVRASNSELGREVESLYAARNDTYQKYLRLTQDWSHMKRQSKEWALNMQLLKNQIAFYKNLRSHSTRGYTSVSAGTFDVKQFWALELDKVIKKIRRDFEELYSMFYRDMTVFYNTQLEEVNKEVEQALRYQSTEVETFTASQQTLQIEYEKVQKTYSYEREVIMQLEATHSKFELEFRSIQQQNDEQLNLQAKDVESLQENLMVIAYNIEEMRRSQKKGSIGIRECPPDGAYISLLNHSSEKTVDISRWVLKRRIDGRTELRYSLPDGIRLQPASELRIYSQQGAAVAKSLKSFRTGTSGRQELVNNEVVSWGVGNSTETFLLNQHGEEKAIFSQSIAATPDNS</sequence>
<keyword evidence="2" id="KW-0175">Coiled coil</keyword>
<dbReference type="InterPro" id="IPR001322">
    <property type="entry name" value="Lamin_tail_dom"/>
</dbReference>
<dbReference type="OrthoDB" id="2441647at2759"/>
<reference evidence="4" key="1">
    <citation type="submission" date="2021-02" db="EMBL/GenBank/DDBJ databases">
        <authorList>
            <person name="Nowell W R."/>
        </authorList>
    </citation>
    <scope>NUCLEOTIDE SEQUENCE</scope>
</reference>
<dbReference type="GO" id="GO:0007097">
    <property type="term" value="P:nuclear migration"/>
    <property type="evidence" value="ECO:0007669"/>
    <property type="project" value="TreeGrafter"/>
</dbReference>
<dbReference type="GO" id="GO:0031507">
    <property type="term" value="P:heterochromatin formation"/>
    <property type="evidence" value="ECO:0007669"/>
    <property type="project" value="TreeGrafter"/>
</dbReference>
<dbReference type="SUPFAM" id="SSF64593">
    <property type="entry name" value="Intermediate filament protein, coiled coil region"/>
    <property type="match status" value="1"/>
</dbReference>
<evidence type="ECO:0000259" key="3">
    <source>
        <dbReference type="PROSITE" id="PS51841"/>
    </source>
</evidence>
<feature type="domain" description="LTD" evidence="3">
    <location>
        <begin position="380"/>
        <end position="509"/>
    </location>
</feature>
<dbReference type="GO" id="GO:0005652">
    <property type="term" value="C:nuclear lamina"/>
    <property type="evidence" value="ECO:0007669"/>
    <property type="project" value="TreeGrafter"/>
</dbReference>
<evidence type="ECO:0000256" key="2">
    <source>
        <dbReference type="ARBA" id="ARBA00023054"/>
    </source>
</evidence>
<dbReference type="GO" id="GO:0005200">
    <property type="term" value="F:structural constituent of cytoskeleton"/>
    <property type="evidence" value="ECO:0007669"/>
    <property type="project" value="TreeGrafter"/>
</dbReference>
<name>A0A814FGX6_9BILA</name>
<evidence type="ECO:0000256" key="1">
    <source>
        <dbReference type="ARBA" id="ARBA00022754"/>
    </source>
</evidence>
<gene>
    <name evidence="4" type="ORF">RFH988_LOCUS13088</name>
</gene>
<dbReference type="InterPro" id="IPR036415">
    <property type="entry name" value="Lamin_tail_dom_sf"/>
</dbReference>